<evidence type="ECO:0000256" key="1">
    <source>
        <dbReference type="ARBA" id="ARBA00022432"/>
    </source>
</evidence>
<feature type="compositionally biased region" description="Acidic residues" evidence="4">
    <location>
        <begin position="320"/>
        <end position="331"/>
    </location>
</feature>
<keyword evidence="1" id="KW-0312">Gluconeogenesis</keyword>
<gene>
    <name evidence="5" type="ORF">ACFFN0_00495</name>
</gene>
<comment type="caution">
    <text evidence="5">The sequence shown here is derived from an EMBL/GenBank/DDBJ whole genome shotgun (WGS) entry which is preliminary data.</text>
</comment>
<keyword evidence="2" id="KW-0324">Glycolysis</keyword>
<dbReference type="PRINTS" id="PR00662">
    <property type="entry name" value="G6PISOMERASE"/>
</dbReference>
<dbReference type="RefSeq" id="WP_141338754.1">
    <property type="nucleotide sequence ID" value="NZ_JBHMAX010000001.1"/>
</dbReference>
<dbReference type="EMBL" id="JBHMAX010000001">
    <property type="protein sequence ID" value="MFB9730522.1"/>
    <property type="molecule type" value="Genomic_DNA"/>
</dbReference>
<dbReference type="PANTHER" id="PTHR11469:SF1">
    <property type="entry name" value="GLUCOSE-6-PHOSPHATE ISOMERASE"/>
    <property type="match status" value="1"/>
</dbReference>
<protein>
    <submittedName>
        <fullName evidence="5">Glucose-6-phosphate isomerase</fullName>
    </submittedName>
</protein>
<evidence type="ECO:0000256" key="4">
    <source>
        <dbReference type="SAM" id="MobiDB-lite"/>
    </source>
</evidence>
<accession>A0ABV5UY86</accession>
<evidence type="ECO:0000313" key="6">
    <source>
        <dbReference type="Proteomes" id="UP001589613"/>
    </source>
</evidence>
<feature type="region of interest" description="Disordered" evidence="4">
    <location>
        <begin position="320"/>
        <end position="349"/>
    </location>
</feature>
<dbReference type="Proteomes" id="UP001589613">
    <property type="component" value="Unassembled WGS sequence"/>
</dbReference>
<name>A0ABV5UY86_9MICO</name>
<dbReference type="InterPro" id="IPR046348">
    <property type="entry name" value="SIS_dom_sf"/>
</dbReference>
<reference evidence="5 6" key="1">
    <citation type="submission" date="2024-09" db="EMBL/GenBank/DDBJ databases">
        <authorList>
            <person name="Sun Q."/>
            <person name="Mori K."/>
        </authorList>
    </citation>
    <scope>NUCLEOTIDE SEQUENCE [LARGE SCALE GENOMIC DNA]</scope>
    <source>
        <strain evidence="5 6">JCM 12763</strain>
    </source>
</reference>
<evidence type="ECO:0000256" key="3">
    <source>
        <dbReference type="ARBA" id="ARBA00023235"/>
    </source>
</evidence>
<dbReference type="SUPFAM" id="SSF53697">
    <property type="entry name" value="SIS domain"/>
    <property type="match status" value="1"/>
</dbReference>
<dbReference type="Gene3D" id="3.40.50.10490">
    <property type="entry name" value="Glucose-6-phosphate isomerase like protein, domain 1"/>
    <property type="match status" value="3"/>
</dbReference>
<dbReference type="GO" id="GO:0016853">
    <property type="term" value="F:isomerase activity"/>
    <property type="evidence" value="ECO:0007669"/>
    <property type="project" value="UniProtKB-KW"/>
</dbReference>
<keyword evidence="6" id="KW-1185">Reference proteome</keyword>
<keyword evidence="3 5" id="KW-0413">Isomerase</keyword>
<dbReference type="InterPro" id="IPR001672">
    <property type="entry name" value="G6P_Isomerase"/>
</dbReference>
<proteinExistence type="predicted"/>
<sequence length="567" mass="59214">MSALTVEALGAAADAVERHLAGLVERRFASRLFEQDATLWGPRAEEEASRRLSWVDLPRSSRPLVGEVEALREQLRERGADRIVLCGMGGSSLAPEVICATAGVPLVVLDTSDPDMVRSAVGTDLRRTAVVVSSKSGSTLETDSQRRAFVQAFTDAGIDPTERIVVVTDPGSPLDEQSRAEGYRVVNADPDVGGRYSALTAFGLVPSGLAGVDVGSLLDEAEEVADLLADDDLGNPGLRLGAALGGTEPLRDKLLFADAGSGIVGLADWAEQLIAESTGKEGTGILPVVTPPGRPPAQGLRETADCTVVALVPADEVELDLTGDDDEEDEDHSATGTGATSEEGAGVSTGSRVAVAGPLGAQLLLWEVATAVAGSLLDINPFDQPDVESAKDAARQIMADGGGETVEPDLRDGAVEVRAAGPGWLPEGSASLTDAVGALLRQLDPSTGYLAVMVYLDRIEHADLAEAQADLVDRTGRPVTFGWGPRFLHSTGQYHKGGPAQGVYLQVTGEPREDLPVPGKDFTFGEFIAAQAAGDAQVLADHGRPVLRLHLTDQAQGLEQLRRTLAG</sequence>
<organism evidence="5 6">
    <name type="scientific">Ornithinimicrobium kibberense</name>
    <dbReference type="NCBI Taxonomy" id="282060"/>
    <lineage>
        <taxon>Bacteria</taxon>
        <taxon>Bacillati</taxon>
        <taxon>Actinomycetota</taxon>
        <taxon>Actinomycetes</taxon>
        <taxon>Micrococcales</taxon>
        <taxon>Ornithinimicrobiaceae</taxon>
        <taxon>Ornithinimicrobium</taxon>
    </lineage>
</organism>
<feature type="compositionally biased region" description="Low complexity" evidence="4">
    <location>
        <begin position="334"/>
        <end position="346"/>
    </location>
</feature>
<dbReference type="PROSITE" id="PS51463">
    <property type="entry name" value="P_GLUCOSE_ISOMERASE_3"/>
    <property type="match status" value="1"/>
</dbReference>
<evidence type="ECO:0000313" key="5">
    <source>
        <dbReference type="EMBL" id="MFB9730522.1"/>
    </source>
</evidence>
<dbReference type="PANTHER" id="PTHR11469">
    <property type="entry name" value="GLUCOSE-6-PHOSPHATE ISOMERASE"/>
    <property type="match status" value="1"/>
</dbReference>
<evidence type="ECO:0000256" key="2">
    <source>
        <dbReference type="ARBA" id="ARBA00023152"/>
    </source>
</evidence>